<evidence type="ECO:0008006" key="4">
    <source>
        <dbReference type="Google" id="ProtNLM"/>
    </source>
</evidence>
<protein>
    <recommendedName>
        <fullName evidence="4">40S ribosomal protein S27</fullName>
    </recommendedName>
</protein>
<organism evidence="2 3">
    <name type="scientific">Artemisia annua</name>
    <name type="common">Sweet wormwood</name>
    <dbReference type="NCBI Taxonomy" id="35608"/>
    <lineage>
        <taxon>Eukaryota</taxon>
        <taxon>Viridiplantae</taxon>
        <taxon>Streptophyta</taxon>
        <taxon>Embryophyta</taxon>
        <taxon>Tracheophyta</taxon>
        <taxon>Spermatophyta</taxon>
        <taxon>Magnoliopsida</taxon>
        <taxon>eudicotyledons</taxon>
        <taxon>Gunneridae</taxon>
        <taxon>Pentapetalae</taxon>
        <taxon>asterids</taxon>
        <taxon>campanulids</taxon>
        <taxon>Asterales</taxon>
        <taxon>Asteraceae</taxon>
        <taxon>Asteroideae</taxon>
        <taxon>Anthemideae</taxon>
        <taxon>Artemisiinae</taxon>
        <taxon>Artemisia</taxon>
    </lineage>
</organism>
<dbReference type="Proteomes" id="UP000245207">
    <property type="component" value="Unassembled WGS sequence"/>
</dbReference>
<evidence type="ECO:0000313" key="2">
    <source>
        <dbReference type="EMBL" id="PWA44922.1"/>
    </source>
</evidence>
<keyword evidence="3" id="KW-1185">Reference proteome</keyword>
<dbReference type="AlphaFoldDB" id="A0A2U1L7G7"/>
<sequence>MTTSPLKSLDTNWTIARGSLDSVVSFESLDFPIESQEDSTHRKPPLLLLPPNSSSSSSEFQPCQITLNFTQKHEIRQVYVRSTARIYEIYYAPASQSDDEYLCTVRCSATSVEDNFFPETDVKEVISVNLGDPIDILPKTKVASENKVGTQEDDWVEVKRPADRVDDGNAYLPNQQDYYEATAEINDSEPCMSLTLRLLSLKSKGCVYVDEVYVFADPIDTDDSENQTANTTNSSNSSLMAMVLPAFLGLNKSRFAQLHDQNNSNPVGLSIEAESGPTTSTNRVNLVDQQDGKVPYQSEARVPSLTPDKNKVCDSTQNNAFSYNRADSLLELLVSRVSRIEDFCLRFEEKMLKPINSIEARLERVEHQIELLSKNSQSPRIESNVGSTSNSGDDSQLCDEPGAENTGSFSNGTHKPPEDTAVAAYTQVHEDVLTDEKEEANDVLELPKEEKPKKTFSADDALAAALAGLESPKEEKPKKTFSVDDALAAALAGLSSFTKANDITSEVPLESSEEEFLKTKQTSIDTTLVKNSSGDASVSCGSSKANALEFTGEDTDGEDNVVSSTPESSLVEKGDPTTTSRDAYTEIPDHIFCSPEASEVVDETAMGPTTSFSCSSPHKSYKTDPELIKHDSKVVKTSTFDKADILKYFPDQSPDGSCSQNSGEINDGFESKVDFESQILEVEFSSLGGGSVDSHLEALLSYTNDPAANTEDFVTPEMNEKTTIINNLLVDLDSDDVGEGVEQDLPPVEQEISFASLI</sequence>
<evidence type="ECO:0000256" key="1">
    <source>
        <dbReference type="SAM" id="MobiDB-lite"/>
    </source>
</evidence>
<dbReference type="EMBL" id="PKPP01011033">
    <property type="protein sequence ID" value="PWA44922.1"/>
    <property type="molecule type" value="Genomic_DNA"/>
</dbReference>
<feature type="region of interest" description="Disordered" evidence="1">
    <location>
        <begin position="550"/>
        <end position="581"/>
    </location>
</feature>
<dbReference type="STRING" id="35608.A0A2U1L7G7"/>
<feature type="compositionally biased region" description="Polar residues" evidence="1">
    <location>
        <begin position="374"/>
        <end position="394"/>
    </location>
</feature>
<dbReference type="PANTHER" id="PTHR37261">
    <property type="entry name" value="40S RIBOSOMAL PROTEIN S27"/>
    <property type="match status" value="1"/>
</dbReference>
<gene>
    <name evidence="2" type="ORF">CTI12_AA522120</name>
</gene>
<proteinExistence type="predicted"/>
<evidence type="ECO:0000313" key="3">
    <source>
        <dbReference type="Proteomes" id="UP000245207"/>
    </source>
</evidence>
<dbReference type="OrthoDB" id="1939758at2759"/>
<feature type="region of interest" description="Disordered" evidence="1">
    <location>
        <begin position="374"/>
        <end position="418"/>
    </location>
</feature>
<dbReference type="PANTHER" id="PTHR37261:SF1">
    <property type="entry name" value="40S RIBOSOMAL PROTEIN S27"/>
    <property type="match status" value="1"/>
</dbReference>
<reference evidence="2 3" key="1">
    <citation type="journal article" date="2018" name="Mol. Plant">
        <title>The genome of Artemisia annua provides insight into the evolution of Asteraceae family and artemisinin biosynthesis.</title>
        <authorList>
            <person name="Shen Q."/>
            <person name="Zhang L."/>
            <person name="Liao Z."/>
            <person name="Wang S."/>
            <person name="Yan T."/>
            <person name="Shi P."/>
            <person name="Liu M."/>
            <person name="Fu X."/>
            <person name="Pan Q."/>
            <person name="Wang Y."/>
            <person name="Lv Z."/>
            <person name="Lu X."/>
            <person name="Zhang F."/>
            <person name="Jiang W."/>
            <person name="Ma Y."/>
            <person name="Chen M."/>
            <person name="Hao X."/>
            <person name="Li L."/>
            <person name="Tang Y."/>
            <person name="Lv G."/>
            <person name="Zhou Y."/>
            <person name="Sun X."/>
            <person name="Brodelius P.E."/>
            <person name="Rose J.K.C."/>
            <person name="Tang K."/>
        </authorList>
    </citation>
    <scope>NUCLEOTIDE SEQUENCE [LARGE SCALE GENOMIC DNA]</scope>
    <source>
        <strain evidence="3">cv. Huhao1</strain>
        <tissue evidence="2">Leaf</tissue>
    </source>
</reference>
<accession>A0A2U1L7G7</accession>
<comment type="caution">
    <text evidence="2">The sequence shown here is derived from an EMBL/GenBank/DDBJ whole genome shotgun (WGS) entry which is preliminary data.</text>
</comment>
<name>A0A2U1L7G7_ARTAN</name>